<dbReference type="KEGG" id="mdv:C5Q96_06640"/>
<evidence type="ECO:0000313" key="3">
    <source>
        <dbReference type="Proteomes" id="UP000237883"/>
    </source>
</evidence>
<name>A0A2S0L5G5_9FIRM</name>
<reference evidence="3" key="1">
    <citation type="submission" date="2018-02" db="EMBL/GenBank/DDBJ databases">
        <authorList>
            <person name="Holder M.E."/>
            <person name="Ajami N.J."/>
            <person name="Petrosino J.F."/>
        </authorList>
    </citation>
    <scope>NUCLEOTIDE SEQUENCE [LARGE SCALE GENOMIC DNA]</scope>
    <source>
        <strain evidence="3">CCUG 47132</strain>
    </source>
</reference>
<organism evidence="2 3">
    <name type="scientific">Mogibacterium diversum</name>
    <dbReference type="NCBI Taxonomy" id="114527"/>
    <lineage>
        <taxon>Bacteria</taxon>
        <taxon>Bacillati</taxon>
        <taxon>Bacillota</taxon>
        <taxon>Clostridia</taxon>
        <taxon>Peptostreptococcales</taxon>
        <taxon>Anaerovoracaceae</taxon>
        <taxon>Mogibacterium</taxon>
    </lineage>
</organism>
<dbReference type="Gene3D" id="2.60.120.860">
    <property type="match status" value="1"/>
</dbReference>
<evidence type="ECO:0000313" key="2">
    <source>
        <dbReference type="EMBL" id="AVM48540.1"/>
    </source>
</evidence>
<gene>
    <name evidence="2" type="ORF">C5Q96_06640</name>
</gene>
<feature type="domain" description="Siphovirus-type tail component C-terminal" evidence="1">
    <location>
        <begin position="184"/>
        <end position="279"/>
    </location>
</feature>
<evidence type="ECO:0000259" key="1">
    <source>
        <dbReference type="Pfam" id="PF22768"/>
    </source>
</evidence>
<keyword evidence="3" id="KW-1185">Reference proteome</keyword>
<dbReference type="GeneID" id="78391938"/>
<protein>
    <recommendedName>
        <fullName evidence="1">Siphovirus-type tail component C-terminal domain-containing protein</fullName>
    </recommendedName>
</protein>
<dbReference type="EMBL" id="CP027228">
    <property type="protein sequence ID" value="AVM48540.1"/>
    <property type="molecule type" value="Genomic_DNA"/>
</dbReference>
<dbReference type="AlphaFoldDB" id="A0A2S0L5G5"/>
<dbReference type="OrthoDB" id="2082419at2"/>
<accession>A0A2S0L5G5</accession>
<dbReference type="Pfam" id="PF22768">
    <property type="entry name" value="SPP1_Dit"/>
    <property type="match status" value="1"/>
</dbReference>
<dbReference type="Proteomes" id="UP000237883">
    <property type="component" value="Chromosome"/>
</dbReference>
<sequence length="282" mass="31220">MRNKGYCVRAIRSDGLTFNYENDDWMMTSLEGAEFPQIEVFTEAKGIGDGDLITGRRKGSRTIEVATVPRNYDDGDYRELRRAALFFHNPAFTYDVEITYMGDVKIAKGCAIKGLTFPTERYRKNASLKVSYLSPYGELFAVGEEQSNLSSVTARWSVTRAYTSGKKMLYSTEDRSDSVLIEYEGTAKTNPVIKIIADGYVKDLVVKVGDVTCVAEVTLKKGDIVSIDGSKAYATLNGEMIKSPVDYRKLKLVPGANLISITSPSGTAFKSKITYTGRYDGI</sequence>
<proteinExistence type="predicted"/>
<dbReference type="RefSeq" id="WP_106057595.1">
    <property type="nucleotide sequence ID" value="NZ_CP027228.1"/>
</dbReference>
<dbReference type="InterPro" id="IPR054738">
    <property type="entry name" value="Siphovirus-type_tail_C"/>
</dbReference>